<sequence>MIYVFVNDEPHFLIQLSDKENLTYTSGSVYDSEMDALGSFAEREVKENGKVAICQRNATLRLFNAKVSNSELLEQSISFDPVDSKNVEDPPFEINATASSGLPVTYSIVSGPAQIEGNIISLTGQIGLVEVLATQEGNTQYAAASAKLTFYVGEVDSGNTPVANHDYMSNWVVTDALGREMPTFDEVGPVRDNRTVGVFYYLWAGYHGDEVYDISKIMESNPSHPLSSDNPAWGAVNQFHWWGESEYGYFRSEDPWVIRRDLQMLSNARVDFIFFDVTNAVTYLETVKELCKVSLQMRLEGIPTPDICFLTNARSGQIMNELYDEFYSKDLYKDLWFYWQFKPLILGIESDPDLRPEVRNFFKIRRSWAHTNTVNEPFHWQWLDKFPQDWGWVNDPNIPEQITVSTAHHPESPYGKSYHNGSQPTVNADYTSSITHEGKGFEEQWKRALEVDPQVVMITQWNEWLAQRKLWDNPSKTHYGGRPISHGDTYFVDVLNVEFNRDIAPMKGGYTDSYYYQMMSNILRYKGMDEPEAASPPKTITLDNDYSDWQDVTPSFGDPAGDVEHRDFMGYDKSVQYTNTTGRNDIVESKVMSDDENLYFYVRTNQALTSSTDNFWMLLFIDVDRDLKTGWEGYDFVVNHSLNSAMETTIKEWSGTEWGNAQQLSISISDREIELAIPRVAMGLENSSLNFHFKWADNPGELNDETTFFLNGDAAPDRRFRYHYKGQSLITGNEKLNQSWINAYPNPADDKLQVTLTSKSYLIIYNLTGQIIYKSEKPNKVFEINVDGWKKGTYVIQARGQSNTVITEKIIVE</sequence>
<dbReference type="Gene3D" id="3.20.20.80">
    <property type="entry name" value="Glycosidases"/>
    <property type="match status" value="1"/>
</dbReference>
<gene>
    <name evidence="2" type="ORF">C7460_11011</name>
</gene>
<reference evidence="2 3" key="1">
    <citation type="submission" date="2018-07" db="EMBL/GenBank/DDBJ databases">
        <title>Genomic Encyclopedia of Type Strains, Phase IV (KMG-IV): sequencing the most valuable type-strain genomes for metagenomic binning, comparative biology and taxonomic classification.</title>
        <authorList>
            <person name="Goeker M."/>
        </authorList>
    </citation>
    <scope>NUCLEOTIDE SEQUENCE [LARGE SCALE GENOMIC DNA]</scope>
    <source>
        <strain evidence="2 3">DSM 4134</strain>
    </source>
</reference>
<feature type="domain" description="Secretion system C-terminal sorting" evidence="1">
    <location>
        <begin position="744"/>
        <end position="812"/>
    </location>
</feature>
<dbReference type="EMBL" id="QREG01000010">
    <property type="protein sequence ID" value="RED98341.1"/>
    <property type="molecule type" value="Genomic_DNA"/>
</dbReference>
<evidence type="ECO:0000313" key="3">
    <source>
        <dbReference type="Proteomes" id="UP000256779"/>
    </source>
</evidence>
<dbReference type="Proteomes" id="UP000256779">
    <property type="component" value="Unassembled WGS sequence"/>
</dbReference>
<proteinExistence type="predicted"/>
<protein>
    <submittedName>
        <fullName evidence="2">Putative secreted protein (Por secretion system target)</fullName>
    </submittedName>
</protein>
<keyword evidence="3" id="KW-1185">Reference proteome</keyword>
<accession>A0A3D9L439</accession>
<dbReference type="InterPro" id="IPR026444">
    <property type="entry name" value="Secre_tail"/>
</dbReference>
<dbReference type="Pfam" id="PF18962">
    <property type="entry name" value="Por_Secre_tail"/>
    <property type="match status" value="1"/>
</dbReference>
<evidence type="ECO:0000259" key="1">
    <source>
        <dbReference type="Pfam" id="PF18962"/>
    </source>
</evidence>
<dbReference type="OrthoDB" id="9813735at2"/>
<dbReference type="RefSeq" id="WP_115868302.1">
    <property type="nucleotide sequence ID" value="NZ_QREG01000010.1"/>
</dbReference>
<evidence type="ECO:0000313" key="2">
    <source>
        <dbReference type="EMBL" id="RED98341.1"/>
    </source>
</evidence>
<dbReference type="NCBIfam" id="TIGR04183">
    <property type="entry name" value="Por_Secre_tail"/>
    <property type="match status" value="1"/>
</dbReference>
<name>A0A3D9L439_MARFU</name>
<dbReference type="AlphaFoldDB" id="A0A3D9L439"/>
<comment type="caution">
    <text evidence="2">The sequence shown here is derived from an EMBL/GenBank/DDBJ whole genome shotgun (WGS) entry which is preliminary data.</text>
</comment>
<organism evidence="2 3">
    <name type="scientific">Marinoscillum furvescens DSM 4134</name>
    <dbReference type="NCBI Taxonomy" id="1122208"/>
    <lineage>
        <taxon>Bacteria</taxon>
        <taxon>Pseudomonadati</taxon>
        <taxon>Bacteroidota</taxon>
        <taxon>Cytophagia</taxon>
        <taxon>Cytophagales</taxon>
        <taxon>Reichenbachiellaceae</taxon>
        <taxon>Marinoscillum</taxon>
    </lineage>
</organism>